<reference evidence="1" key="1">
    <citation type="submission" date="2020-03" db="EMBL/GenBank/DDBJ databases">
        <title>The deep terrestrial virosphere.</title>
        <authorList>
            <person name="Holmfeldt K."/>
            <person name="Nilsson E."/>
            <person name="Simone D."/>
            <person name="Lopez-Fernandez M."/>
            <person name="Wu X."/>
            <person name="de Brujin I."/>
            <person name="Lundin D."/>
            <person name="Andersson A."/>
            <person name="Bertilsson S."/>
            <person name="Dopson M."/>
        </authorList>
    </citation>
    <scope>NUCLEOTIDE SEQUENCE</scope>
    <source>
        <strain evidence="1">MM415B02554</strain>
        <strain evidence="2">TM448B01698</strain>
    </source>
</reference>
<evidence type="ECO:0000313" key="1">
    <source>
        <dbReference type="EMBL" id="QJA89460.1"/>
    </source>
</evidence>
<dbReference type="AlphaFoldDB" id="A0A6M3L4I4"/>
<proteinExistence type="predicted"/>
<accession>A0A6M3L4I4</accession>
<name>A0A6M3L4I4_9ZZZZ</name>
<dbReference type="EMBL" id="MT144811">
    <property type="protein sequence ID" value="QJH99827.1"/>
    <property type="molecule type" value="Genomic_DNA"/>
</dbReference>
<dbReference type="EMBL" id="MT142846">
    <property type="protein sequence ID" value="QJA89460.1"/>
    <property type="molecule type" value="Genomic_DNA"/>
</dbReference>
<sequence>MKVFTIETCWECPSYRPSSSAYHDEYGRCDRVEGLEVMAHHEPPRLCPLKDWKEE</sequence>
<gene>
    <name evidence="1" type="ORF">MM415B02554_0017</name>
    <name evidence="2" type="ORF">TM448B01698_0005</name>
</gene>
<evidence type="ECO:0000313" key="2">
    <source>
        <dbReference type="EMBL" id="QJH99827.1"/>
    </source>
</evidence>
<protein>
    <submittedName>
        <fullName evidence="1">Uncharacterized protein</fullName>
    </submittedName>
</protein>
<organism evidence="1">
    <name type="scientific">viral metagenome</name>
    <dbReference type="NCBI Taxonomy" id="1070528"/>
    <lineage>
        <taxon>unclassified sequences</taxon>
        <taxon>metagenomes</taxon>
        <taxon>organismal metagenomes</taxon>
    </lineage>
</organism>